<dbReference type="Gene3D" id="2.160.20.110">
    <property type="match status" value="1"/>
</dbReference>
<evidence type="ECO:0000313" key="2">
    <source>
        <dbReference type="EMBL" id="MDP0590296.1"/>
    </source>
</evidence>
<name>A0AA90SNN6_9GAMM</name>
<sequence>FNVKDFTRPIPEFTGDFNGNGETLDELPCCLIETLKNNGTVRNINFNHVDTRSATCDPAVAKVMDLKSIVSCIKIENSQFEGNGSSINLGMVTNLMNRDSRLENVMIVSSNIISTDQVICVGGAVGHQNGASIDNIMIVSSNIISKDQIEYMGGVVGRQNGASIDNIMIVSSNITGEKESFLADIGGVVGLIKDRSEVKKVYVVSVIVTQFGQENNVGGIAGYSSNTDIQSVTVMDSIVHGSGKMIGGVVGWSNSDLLKDVNVTRTTVSGFGSGDVYIGGVCGSASDSDIQKATVSSAIIIAPQYSNSVCLGGGAGIVGGGTIEDLTVIDTVITADSRKLIYVGGSVGSLSGTKGSRVMVINTTINIEENVQKGDVGWMAGNMQASSSFAYFLVSNSLINIKELNDINVGGGAGVMSESSISNFTISNSSVLLEGEGLKVNIGFCIGYNKGGNNKCDFNEAIKSFFTSTYNDEQGVLCHKYKYDMAVTTDSVTMLTTDSVTMLTTDSVTMLTTDSVSSKAGKDYVPATAVIVGALGASSSLSYLGYHLVKKYKEGHRGRELLQEGLRSACCNCCGHLEDNDDNDDNGVGSVENGSEQKNSGCSGNREYLTIPNAIEMEPLIGDSDC</sequence>
<feature type="compositionally biased region" description="Polar residues" evidence="1">
    <location>
        <begin position="592"/>
        <end position="603"/>
    </location>
</feature>
<evidence type="ECO:0000313" key="3">
    <source>
        <dbReference type="Proteomes" id="UP001178148"/>
    </source>
</evidence>
<dbReference type="Proteomes" id="UP001178148">
    <property type="component" value="Unassembled WGS sequence"/>
</dbReference>
<dbReference type="EMBL" id="JASXSV010000040">
    <property type="protein sequence ID" value="MDP0590296.1"/>
    <property type="molecule type" value="Genomic_DNA"/>
</dbReference>
<accession>A0AA90SNN6</accession>
<gene>
    <name evidence="2" type="ORF">QS748_14345</name>
</gene>
<proteinExistence type="predicted"/>
<reference evidence="2 3" key="1">
    <citation type="journal article" date="2023" name="bioRxiv">
        <title>An intranuclear bacterial parasite of deep-sea mussels expresses apoptosis inhibitors acquired from its host.</title>
        <authorList>
            <person name="Gonzalez Porras M.A."/>
            <person name="Assie A."/>
            <person name="Tietjen M."/>
            <person name="Violette M."/>
            <person name="Kleiner M."/>
            <person name="Gruber-Vodicka H."/>
            <person name="Dubilier N."/>
            <person name="Leisch N."/>
        </authorList>
    </citation>
    <scope>NUCLEOTIDE SEQUENCE [LARGE SCALE GENOMIC DNA]</scope>
    <source>
        <strain evidence="2">IAP13</strain>
    </source>
</reference>
<evidence type="ECO:0000256" key="1">
    <source>
        <dbReference type="SAM" id="MobiDB-lite"/>
    </source>
</evidence>
<feature type="region of interest" description="Disordered" evidence="1">
    <location>
        <begin position="582"/>
        <end position="605"/>
    </location>
</feature>
<feature type="non-terminal residue" evidence="2">
    <location>
        <position position="1"/>
    </location>
</feature>
<comment type="caution">
    <text evidence="2">The sequence shown here is derived from an EMBL/GenBank/DDBJ whole genome shotgun (WGS) entry which is preliminary data.</text>
</comment>
<keyword evidence="3" id="KW-1185">Reference proteome</keyword>
<dbReference type="AlphaFoldDB" id="A0AA90SNN6"/>
<organism evidence="2 3">
    <name type="scientific">Candidatus Endonucleibacter bathymodioli</name>
    <dbReference type="NCBI Taxonomy" id="539814"/>
    <lineage>
        <taxon>Bacteria</taxon>
        <taxon>Pseudomonadati</taxon>
        <taxon>Pseudomonadota</taxon>
        <taxon>Gammaproteobacteria</taxon>
        <taxon>Oceanospirillales</taxon>
        <taxon>Endozoicomonadaceae</taxon>
        <taxon>Candidatus Endonucleibacter</taxon>
    </lineage>
</organism>
<protein>
    <submittedName>
        <fullName evidence="2">Uncharacterized protein</fullName>
    </submittedName>
</protein>